<dbReference type="GO" id="GO:0051607">
    <property type="term" value="P:defense response to virus"/>
    <property type="evidence" value="ECO:0007669"/>
    <property type="project" value="UniProtKB-KW"/>
</dbReference>
<protein>
    <submittedName>
        <fullName evidence="11">CRISPR-associated helicase Cas3</fullName>
    </submittedName>
</protein>
<feature type="domain" description="HD Cas3-type" evidence="10">
    <location>
        <begin position="65"/>
        <end position="264"/>
    </location>
</feature>
<dbReference type="InterPro" id="IPR038257">
    <property type="entry name" value="CRISPR-assoc_Cas3_HD_sf"/>
</dbReference>
<keyword evidence="5" id="KW-0547">Nucleotide-binding</keyword>
<comment type="similarity">
    <text evidence="1">In the N-terminal section; belongs to the CRISPR-associated nuclease Cas3-HD family.</text>
</comment>
<dbReference type="InterPro" id="IPR050547">
    <property type="entry name" value="DEAD_box_RNA_helicases"/>
</dbReference>
<dbReference type="Gene3D" id="1.10.3210.30">
    <property type="match status" value="1"/>
</dbReference>
<dbReference type="NCBIfam" id="TIGR01596">
    <property type="entry name" value="cas3_HD"/>
    <property type="match status" value="1"/>
</dbReference>
<keyword evidence="4" id="KW-0479">Metal-binding</keyword>
<evidence type="ECO:0000256" key="5">
    <source>
        <dbReference type="ARBA" id="ARBA00022741"/>
    </source>
</evidence>
<dbReference type="InterPro" id="IPR014001">
    <property type="entry name" value="Helicase_ATP-bd"/>
</dbReference>
<evidence type="ECO:0000256" key="1">
    <source>
        <dbReference type="ARBA" id="ARBA00006847"/>
    </source>
</evidence>
<evidence type="ECO:0000313" key="11">
    <source>
        <dbReference type="EMBL" id="HEB97328.1"/>
    </source>
</evidence>
<keyword evidence="8" id="KW-0067">ATP-binding</keyword>
<reference evidence="11" key="1">
    <citation type="journal article" date="2020" name="mSystems">
        <title>Genome- and Community-Level Interaction Insights into Carbon Utilization and Element Cycling Functions of Hydrothermarchaeota in Hydrothermal Sediment.</title>
        <authorList>
            <person name="Zhou Z."/>
            <person name="Liu Y."/>
            <person name="Xu W."/>
            <person name="Pan J."/>
            <person name="Luo Z.H."/>
            <person name="Li M."/>
        </authorList>
    </citation>
    <scope>NUCLEOTIDE SEQUENCE [LARGE SCALE GENOMIC DNA]</scope>
    <source>
        <strain evidence="11">HyVt-443</strain>
    </source>
</reference>
<dbReference type="SUPFAM" id="SSF52540">
    <property type="entry name" value="P-loop containing nucleoside triphosphate hydrolases"/>
    <property type="match status" value="1"/>
</dbReference>
<name>A0A831RMC6_9GAMM</name>
<keyword evidence="3" id="KW-0540">Nuclease</keyword>
<comment type="caution">
    <text evidence="11">The sequence shown here is derived from an EMBL/GenBank/DDBJ whole genome shotgun (WGS) entry which is preliminary data.</text>
</comment>
<evidence type="ECO:0000256" key="9">
    <source>
        <dbReference type="ARBA" id="ARBA00023118"/>
    </source>
</evidence>
<dbReference type="GO" id="GO:0016787">
    <property type="term" value="F:hydrolase activity"/>
    <property type="evidence" value="ECO:0007669"/>
    <property type="project" value="UniProtKB-KW"/>
</dbReference>
<dbReference type="InterPro" id="IPR003607">
    <property type="entry name" value="HD/PDEase_dom"/>
</dbReference>
<dbReference type="Gene3D" id="3.40.50.300">
    <property type="entry name" value="P-loop containing nucleotide triphosphate hydrolases"/>
    <property type="match status" value="2"/>
</dbReference>
<keyword evidence="7" id="KW-0347">Helicase</keyword>
<dbReference type="SMART" id="SM00487">
    <property type="entry name" value="DEXDc"/>
    <property type="match status" value="1"/>
</dbReference>
<dbReference type="PANTHER" id="PTHR47963:SF9">
    <property type="entry name" value="CRISPR-ASSOCIATED ENDONUCLEASE_HELICASE CAS3"/>
    <property type="match status" value="1"/>
</dbReference>
<evidence type="ECO:0000256" key="3">
    <source>
        <dbReference type="ARBA" id="ARBA00022722"/>
    </source>
</evidence>
<evidence type="ECO:0000256" key="4">
    <source>
        <dbReference type="ARBA" id="ARBA00022723"/>
    </source>
</evidence>
<proteinExistence type="inferred from homology"/>
<dbReference type="Proteomes" id="UP000886251">
    <property type="component" value="Unassembled WGS sequence"/>
</dbReference>
<dbReference type="PANTHER" id="PTHR47963">
    <property type="entry name" value="DEAD-BOX ATP-DEPENDENT RNA HELICASE 47, MITOCHONDRIAL"/>
    <property type="match status" value="1"/>
</dbReference>
<gene>
    <name evidence="11" type="primary">cas3</name>
    <name evidence="11" type="ORF">ENI96_12980</name>
</gene>
<keyword evidence="9" id="KW-0051">Antiviral defense</keyword>
<sequence>MTGVCGPLTLRYRFTLHLSRQLTALRPRKALIKTGKTRRAPAASGANGNPVTQARQPDLFWGKLSGQHILPLSSHCLDVALCFRILGELPGIRRALERTAGRRLDSTDLDRLAVLALLHDLGKANLGFQRKPFDTQAPRAGHVRELVPLFQEPDLAEPLMAVLQWQTIGQWFAGESAALGFFLATFSHHGRPLRFDAERTGIASAARRWWQADGRRDPMSAIAELIATARRAFPDAFGACDKPLPDSPAFQHRFAGLVMLADWLGSHPHWFPVEQTDIGQRLATDRETVPRLLRAVGLDPRLFPLADAPFDARFAFPPRPLQALIDGLDPDEAANRLLIAESETGSGKTEAALHWFGRLLAAGRVDGLYFALPTRVAARELYRRVVKTIGRWFPDERSRPVTVLAVPGYAEVDGLPAEQVLPDEEQGNRWLDEAEQRRRERHWAAEHPKRFLAASVAVGTIDQALLSVVQTAHAHLRSVCLDRALLVVDEVHASDTYMSRLLEHLLRHHLGTGGHALLLSATLGSAARCRYLDAAGAAVTPPPLDEAIATPYPALSDASGRLVPCARTEGPGKTVRFEPLALAERPERLAERLVDALRQGARVLVVMNTVARANDLLRALEGRDHFDPGWLFAVNGARCPHHGRFAPDDRAVLDKAVSDRLGKGSPAGPLLLIGTQTLEQSLDIDADLLVSDLAPADVLLQRVGRLHRHERERPAGFGQARCLLLVPDRPLIELLDDNGNVNGSYKRIGYGSVYPDLRILALTVDAIRERETIQVPRDNRWLVEQATHPERLARLDAPRWQRHGQAVSGEKLMQALQAGTATVDFGLPFGQFDFNEMGGKVATRLGADNWRLPLDRPAESPFGQELHDLIIPDHLAAGGDEETLTVEQADRDGLILRWGDTHYRYTRFGLEKEDA</sequence>
<comment type="similarity">
    <text evidence="2">In the central section; belongs to the CRISPR-associated helicase Cas3 family.</text>
</comment>
<organism evidence="11">
    <name type="scientific">Sedimenticola thiotaurini</name>
    <dbReference type="NCBI Taxonomy" id="1543721"/>
    <lineage>
        <taxon>Bacteria</taxon>
        <taxon>Pseudomonadati</taxon>
        <taxon>Pseudomonadota</taxon>
        <taxon>Gammaproteobacteria</taxon>
        <taxon>Chromatiales</taxon>
        <taxon>Sedimenticolaceae</taxon>
        <taxon>Sedimenticola</taxon>
    </lineage>
</organism>
<dbReference type="GO" id="GO:0003724">
    <property type="term" value="F:RNA helicase activity"/>
    <property type="evidence" value="ECO:0007669"/>
    <property type="project" value="TreeGrafter"/>
</dbReference>
<evidence type="ECO:0000256" key="7">
    <source>
        <dbReference type="ARBA" id="ARBA00022806"/>
    </source>
</evidence>
<dbReference type="InterPro" id="IPR006483">
    <property type="entry name" value="CRISPR-assoc_Cas3_HD"/>
</dbReference>
<dbReference type="InterPro" id="IPR054712">
    <property type="entry name" value="Cas3-like_dom"/>
</dbReference>
<dbReference type="CDD" id="cd09641">
    <property type="entry name" value="Cas3''_I"/>
    <property type="match status" value="1"/>
</dbReference>
<dbReference type="InterPro" id="IPR027417">
    <property type="entry name" value="P-loop_NTPase"/>
</dbReference>
<dbReference type="InterPro" id="IPR006474">
    <property type="entry name" value="Helicase_Cas3_CRISPR-ass_core"/>
</dbReference>
<keyword evidence="6" id="KW-0378">Hydrolase</keyword>
<evidence type="ECO:0000256" key="2">
    <source>
        <dbReference type="ARBA" id="ARBA00009046"/>
    </source>
</evidence>
<evidence type="ECO:0000256" key="8">
    <source>
        <dbReference type="ARBA" id="ARBA00022840"/>
    </source>
</evidence>
<dbReference type="GO" id="GO:0046872">
    <property type="term" value="F:metal ion binding"/>
    <property type="evidence" value="ECO:0007669"/>
    <property type="project" value="UniProtKB-KW"/>
</dbReference>
<dbReference type="SMART" id="SM00471">
    <property type="entry name" value="HDc"/>
    <property type="match status" value="1"/>
</dbReference>
<evidence type="ECO:0000256" key="6">
    <source>
        <dbReference type="ARBA" id="ARBA00022801"/>
    </source>
</evidence>
<dbReference type="EMBL" id="DRKP01000162">
    <property type="protein sequence ID" value="HEB97328.1"/>
    <property type="molecule type" value="Genomic_DNA"/>
</dbReference>
<dbReference type="AlphaFoldDB" id="A0A831RMC6"/>
<dbReference type="Pfam" id="PF22590">
    <property type="entry name" value="Cas3-like_C_2"/>
    <property type="match status" value="1"/>
</dbReference>
<dbReference type="GO" id="GO:0005524">
    <property type="term" value="F:ATP binding"/>
    <property type="evidence" value="ECO:0007669"/>
    <property type="project" value="UniProtKB-KW"/>
</dbReference>
<dbReference type="GO" id="GO:0004518">
    <property type="term" value="F:nuclease activity"/>
    <property type="evidence" value="ECO:0007669"/>
    <property type="project" value="UniProtKB-KW"/>
</dbReference>
<dbReference type="GO" id="GO:0003723">
    <property type="term" value="F:RNA binding"/>
    <property type="evidence" value="ECO:0007669"/>
    <property type="project" value="TreeGrafter"/>
</dbReference>
<evidence type="ECO:0000259" key="10">
    <source>
        <dbReference type="PROSITE" id="PS51643"/>
    </source>
</evidence>
<accession>A0A831RMC6</accession>
<dbReference type="PROSITE" id="PS51643">
    <property type="entry name" value="HD_CAS3"/>
    <property type="match status" value="1"/>
</dbReference>
<dbReference type="NCBIfam" id="TIGR01587">
    <property type="entry name" value="cas3_core"/>
    <property type="match status" value="1"/>
</dbReference>
<dbReference type="Pfam" id="PF18019">
    <property type="entry name" value="Cas3_HD"/>
    <property type="match status" value="1"/>
</dbReference>